<organism evidence="1 2">
    <name type="scientific">Dendrolimus kikuchii</name>
    <dbReference type="NCBI Taxonomy" id="765133"/>
    <lineage>
        <taxon>Eukaryota</taxon>
        <taxon>Metazoa</taxon>
        <taxon>Ecdysozoa</taxon>
        <taxon>Arthropoda</taxon>
        <taxon>Hexapoda</taxon>
        <taxon>Insecta</taxon>
        <taxon>Pterygota</taxon>
        <taxon>Neoptera</taxon>
        <taxon>Endopterygota</taxon>
        <taxon>Lepidoptera</taxon>
        <taxon>Glossata</taxon>
        <taxon>Ditrysia</taxon>
        <taxon>Bombycoidea</taxon>
        <taxon>Lasiocampidae</taxon>
        <taxon>Dendrolimus</taxon>
    </lineage>
</organism>
<protein>
    <submittedName>
        <fullName evidence="1">Uncharacterized protein</fullName>
    </submittedName>
</protein>
<proteinExistence type="predicted"/>
<dbReference type="EMBL" id="CM034387">
    <property type="protein sequence ID" value="KAJ0184248.1"/>
    <property type="molecule type" value="Genomic_DNA"/>
</dbReference>
<comment type="caution">
    <text evidence="1">The sequence shown here is derived from an EMBL/GenBank/DDBJ whole genome shotgun (WGS) entry which is preliminary data.</text>
</comment>
<dbReference type="Proteomes" id="UP000824533">
    <property type="component" value="Linkage Group LG01"/>
</dbReference>
<evidence type="ECO:0000313" key="1">
    <source>
        <dbReference type="EMBL" id="KAJ0184248.1"/>
    </source>
</evidence>
<accession>A0ACC1DJW4</accession>
<keyword evidence="2" id="KW-1185">Reference proteome</keyword>
<reference evidence="1 2" key="1">
    <citation type="journal article" date="2021" name="Front. Genet.">
        <title>Chromosome-Level Genome Assembly Reveals Significant Gene Expansion in the Toll and IMD Signaling Pathways of Dendrolimus kikuchii.</title>
        <authorList>
            <person name="Zhou J."/>
            <person name="Wu P."/>
            <person name="Xiong Z."/>
            <person name="Liu N."/>
            <person name="Zhao N."/>
            <person name="Ji M."/>
            <person name="Qiu Y."/>
            <person name="Yang B."/>
        </authorList>
    </citation>
    <scope>NUCLEOTIDE SEQUENCE [LARGE SCALE GENOMIC DNA]</scope>
    <source>
        <strain evidence="1">Ann1</strain>
    </source>
</reference>
<sequence>MSKTSTHSLPQRSSCINDPSTQCHICNIAVPKPFIVNHMKSSLHIYNVQIMDITLERSKDFIKANNLDIKSAAEETNDEFCDVCSLPMKHCDEIPMDRPLMDWTLN</sequence>
<evidence type="ECO:0000313" key="2">
    <source>
        <dbReference type="Proteomes" id="UP000824533"/>
    </source>
</evidence>
<gene>
    <name evidence="1" type="ORF">K1T71_000671</name>
</gene>
<name>A0ACC1DJW4_9NEOP</name>